<keyword evidence="4 10" id="KW-0812">Transmembrane</keyword>
<evidence type="ECO:0000256" key="8">
    <source>
        <dbReference type="ARBA" id="ARBA00023136"/>
    </source>
</evidence>
<keyword evidence="11" id="KW-0732">Signal</keyword>
<feature type="domain" description="Cytochrome c" evidence="12">
    <location>
        <begin position="52"/>
        <end position="245"/>
    </location>
</feature>
<dbReference type="GO" id="GO:0009055">
    <property type="term" value="F:electron transfer activity"/>
    <property type="evidence" value="ECO:0007669"/>
    <property type="project" value="InterPro"/>
</dbReference>
<dbReference type="KEGG" id="mhey:H2LOC_012490"/>
<comment type="subcellular location">
    <subcellularLocation>
        <location evidence="1">Membrane</location>
    </subcellularLocation>
</comment>
<evidence type="ECO:0000313" key="14">
    <source>
        <dbReference type="Proteomes" id="UP000309061"/>
    </source>
</evidence>
<accession>A0A6B8KDW0</accession>
<protein>
    <recommendedName>
        <fullName evidence="2">Cytochrome c1</fullName>
    </recommendedName>
</protein>
<dbReference type="GO" id="GO:0046872">
    <property type="term" value="F:metal ion binding"/>
    <property type="evidence" value="ECO:0007669"/>
    <property type="project" value="UniProtKB-KW"/>
</dbReference>
<dbReference type="InterPro" id="IPR009056">
    <property type="entry name" value="Cyt_c-like_dom"/>
</dbReference>
<evidence type="ECO:0000256" key="3">
    <source>
        <dbReference type="ARBA" id="ARBA00022617"/>
    </source>
</evidence>
<feature type="signal peptide" evidence="11">
    <location>
        <begin position="1"/>
        <end position="24"/>
    </location>
</feature>
<keyword evidence="3 9" id="KW-0349">Heme</keyword>
<keyword evidence="5 9" id="KW-0479">Metal-binding</keyword>
<evidence type="ECO:0000256" key="5">
    <source>
        <dbReference type="ARBA" id="ARBA00022723"/>
    </source>
</evidence>
<evidence type="ECO:0000256" key="1">
    <source>
        <dbReference type="ARBA" id="ARBA00004370"/>
    </source>
</evidence>
<dbReference type="EMBL" id="CP046052">
    <property type="protein sequence ID" value="QGM46446.1"/>
    <property type="molecule type" value="Genomic_DNA"/>
</dbReference>
<dbReference type="PANTHER" id="PTHR10266:SF3">
    <property type="entry name" value="CYTOCHROME C1, HEME PROTEIN, MITOCHONDRIAL"/>
    <property type="match status" value="1"/>
</dbReference>
<evidence type="ECO:0000259" key="12">
    <source>
        <dbReference type="PROSITE" id="PS51007"/>
    </source>
</evidence>
<dbReference type="Gene3D" id="1.20.5.100">
    <property type="entry name" value="Cytochrome c1, transmembrane anchor, C-terminal"/>
    <property type="match status" value="1"/>
</dbReference>
<dbReference type="RefSeq" id="WP_136497103.1">
    <property type="nucleotide sequence ID" value="NZ_CP046052.1"/>
</dbReference>
<dbReference type="PANTHER" id="PTHR10266">
    <property type="entry name" value="CYTOCHROME C1"/>
    <property type="match status" value="1"/>
</dbReference>
<feature type="transmembrane region" description="Helical" evidence="10">
    <location>
        <begin position="255"/>
        <end position="273"/>
    </location>
</feature>
<feature type="binding site" description="covalent" evidence="9">
    <location>
        <position position="65"/>
    </location>
    <ligand>
        <name>heme c</name>
        <dbReference type="ChEBI" id="CHEBI:61717"/>
    </ligand>
</feature>
<evidence type="ECO:0000256" key="9">
    <source>
        <dbReference type="PIRSR" id="PIRSR602326-1"/>
    </source>
</evidence>
<name>A0A6B8KDW0_9HYPH</name>
<dbReference type="GO" id="GO:0016020">
    <property type="term" value="C:membrane"/>
    <property type="evidence" value="ECO:0007669"/>
    <property type="project" value="UniProtKB-SubCell"/>
</dbReference>
<keyword evidence="14" id="KW-1185">Reference proteome</keyword>
<evidence type="ECO:0000256" key="2">
    <source>
        <dbReference type="ARBA" id="ARBA00016165"/>
    </source>
</evidence>
<feature type="chain" id="PRO_5025590254" description="Cytochrome c1" evidence="11">
    <location>
        <begin position="25"/>
        <end position="283"/>
    </location>
</feature>
<dbReference type="Proteomes" id="UP000309061">
    <property type="component" value="Chromosome"/>
</dbReference>
<sequence>MRSFGFGAAMLAALAFAAPGSAGANENEARHEEKPRHFNWSFAGAFGRYDQAQLRRGFKVYKEVCSSCHSIKYLAFRNLGEPGGPVFSQEEVAAIAAGYKIKDGPNANGDYFERPGRASDRFPPPFANEQAARAALGGAYPPDMSVLAKARGHSSGFPGFLLDPLPGFTYQEGGVDYIASLLQGYRDAPADVKLPDGQYYNIYMSGRRIGMIPPLVDGSVTYDDKAPQTVEQYAQDVAAFLMWSAEPHLDKRKSVGLGVLSFLIVFAAMLYFVKRRIWSQVEH</sequence>
<keyword evidence="6 10" id="KW-1133">Transmembrane helix</keyword>
<organism evidence="13 14">
    <name type="scientific">Methylocystis heyeri</name>
    <dbReference type="NCBI Taxonomy" id="391905"/>
    <lineage>
        <taxon>Bacteria</taxon>
        <taxon>Pseudomonadati</taxon>
        <taxon>Pseudomonadota</taxon>
        <taxon>Alphaproteobacteria</taxon>
        <taxon>Hyphomicrobiales</taxon>
        <taxon>Methylocystaceae</taxon>
        <taxon>Methylocystis</taxon>
    </lineage>
</organism>
<dbReference type="AlphaFoldDB" id="A0A6B8KDW0"/>
<proteinExistence type="predicted"/>
<dbReference type="PROSITE" id="PS51007">
    <property type="entry name" value="CYTC"/>
    <property type="match status" value="1"/>
</dbReference>
<dbReference type="Pfam" id="PF02167">
    <property type="entry name" value="Cytochrom_C1"/>
    <property type="match status" value="1"/>
</dbReference>
<dbReference type="Gene3D" id="1.10.760.10">
    <property type="entry name" value="Cytochrome c-like domain"/>
    <property type="match status" value="1"/>
</dbReference>
<evidence type="ECO:0000256" key="11">
    <source>
        <dbReference type="SAM" id="SignalP"/>
    </source>
</evidence>
<evidence type="ECO:0000256" key="10">
    <source>
        <dbReference type="SAM" id="Phobius"/>
    </source>
</evidence>
<dbReference type="OrthoDB" id="9808471at2"/>
<dbReference type="PRINTS" id="PR00603">
    <property type="entry name" value="CYTOCHROMEC1"/>
</dbReference>
<comment type="cofactor">
    <cofactor evidence="9">
        <name>heme c</name>
        <dbReference type="ChEBI" id="CHEBI:61717"/>
    </cofactor>
    <text evidence="9">Binds 1 heme c group covalently per subunit.</text>
</comment>
<evidence type="ECO:0000256" key="4">
    <source>
        <dbReference type="ARBA" id="ARBA00022692"/>
    </source>
</evidence>
<evidence type="ECO:0000256" key="6">
    <source>
        <dbReference type="ARBA" id="ARBA00022989"/>
    </source>
</evidence>
<reference evidence="13 14" key="1">
    <citation type="submission" date="2019-11" db="EMBL/GenBank/DDBJ databases">
        <title>The genome sequence of Methylocystis heyeri.</title>
        <authorList>
            <person name="Oshkin I.Y."/>
            <person name="Miroshnikov K."/>
            <person name="Dedysh S.N."/>
        </authorList>
    </citation>
    <scope>NUCLEOTIDE SEQUENCE [LARGE SCALE GENOMIC DNA]</scope>
    <source>
        <strain evidence="13 14">H2</strain>
    </source>
</reference>
<dbReference type="SUPFAM" id="SSF46626">
    <property type="entry name" value="Cytochrome c"/>
    <property type="match status" value="1"/>
</dbReference>
<dbReference type="InterPro" id="IPR002326">
    <property type="entry name" value="Cyt_c1"/>
</dbReference>
<feature type="binding site" description="covalent" evidence="9">
    <location>
        <position position="68"/>
    </location>
    <ligand>
        <name>heme c</name>
        <dbReference type="ChEBI" id="CHEBI:61717"/>
    </ligand>
</feature>
<evidence type="ECO:0000256" key="7">
    <source>
        <dbReference type="ARBA" id="ARBA00023004"/>
    </source>
</evidence>
<feature type="binding site" description="covalent" evidence="9">
    <location>
        <position position="69"/>
    </location>
    <ligand>
        <name>heme c</name>
        <dbReference type="ChEBI" id="CHEBI:61717"/>
    </ligand>
</feature>
<dbReference type="GO" id="GO:0020037">
    <property type="term" value="F:heme binding"/>
    <property type="evidence" value="ECO:0007669"/>
    <property type="project" value="InterPro"/>
</dbReference>
<evidence type="ECO:0000313" key="13">
    <source>
        <dbReference type="EMBL" id="QGM46446.1"/>
    </source>
</evidence>
<dbReference type="InterPro" id="IPR036909">
    <property type="entry name" value="Cyt_c-like_dom_sf"/>
</dbReference>
<keyword evidence="7 9" id="KW-0408">Iron</keyword>
<feature type="binding site" description="covalent" evidence="9">
    <location>
        <position position="211"/>
    </location>
    <ligand>
        <name>heme c</name>
        <dbReference type="ChEBI" id="CHEBI:61717"/>
    </ligand>
</feature>
<keyword evidence="8 10" id="KW-0472">Membrane</keyword>
<gene>
    <name evidence="13" type="ORF">H2LOC_012490</name>
</gene>